<gene>
    <name evidence="2" type="ORF">GCM10022416_28130</name>
</gene>
<feature type="region of interest" description="Disordered" evidence="1">
    <location>
        <begin position="41"/>
        <end position="122"/>
    </location>
</feature>
<feature type="compositionally biased region" description="Basic and acidic residues" evidence="1">
    <location>
        <begin position="83"/>
        <end position="111"/>
    </location>
</feature>
<protein>
    <submittedName>
        <fullName evidence="2">Uncharacterized protein</fullName>
    </submittedName>
</protein>
<sequence>MGAHPVEKSGSAAAVNETAAEFGIAMGVAVIGMAGTAAYRNQSTAASRPGSPPASPRPRRTTRGGVPLPGGPARGGHAPSAPQRDEASARKAVEGGIDRRTPPGYEAENRKPLSISHAQEVP</sequence>
<keyword evidence="3" id="KW-1185">Reference proteome</keyword>
<organism evidence="2 3">
    <name type="scientific">Actinomadura keratinilytica</name>
    <dbReference type="NCBI Taxonomy" id="547461"/>
    <lineage>
        <taxon>Bacteria</taxon>
        <taxon>Bacillati</taxon>
        <taxon>Actinomycetota</taxon>
        <taxon>Actinomycetes</taxon>
        <taxon>Streptosporangiales</taxon>
        <taxon>Thermomonosporaceae</taxon>
        <taxon>Actinomadura</taxon>
    </lineage>
</organism>
<evidence type="ECO:0000256" key="1">
    <source>
        <dbReference type="SAM" id="MobiDB-lite"/>
    </source>
</evidence>
<proteinExistence type="predicted"/>
<name>A0ABP7YSR3_9ACTN</name>
<dbReference type="Proteomes" id="UP001500266">
    <property type="component" value="Unassembled WGS sequence"/>
</dbReference>
<evidence type="ECO:0000313" key="3">
    <source>
        <dbReference type="Proteomes" id="UP001500266"/>
    </source>
</evidence>
<dbReference type="EMBL" id="BAABDO010000034">
    <property type="protein sequence ID" value="GAA4140696.1"/>
    <property type="molecule type" value="Genomic_DNA"/>
</dbReference>
<accession>A0ABP7YSR3</accession>
<evidence type="ECO:0000313" key="2">
    <source>
        <dbReference type="EMBL" id="GAA4140696.1"/>
    </source>
</evidence>
<comment type="caution">
    <text evidence="2">The sequence shown here is derived from an EMBL/GenBank/DDBJ whole genome shotgun (WGS) entry which is preliminary data.</text>
</comment>
<reference evidence="3" key="1">
    <citation type="journal article" date="2019" name="Int. J. Syst. Evol. Microbiol.">
        <title>The Global Catalogue of Microorganisms (GCM) 10K type strain sequencing project: providing services to taxonomists for standard genome sequencing and annotation.</title>
        <authorList>
            <consortium name="The Broad Institute Genomics Platform"/>
            <consortium name="The Broad Institute Genome Sequencing Center for Infectious Disease"/>
            <person name="Wu L."/>
            <person name="Ma J."/>
        </authorList>
    </citation>
    <scope>NUCLEOTIDE SEQUENCE [LARGE SCALE GENOMIC DNA]</scope>
    <source>
        <strain evidence="3">JCM 17316</strain>
    </source>
</reference>